<comment type="caution">
    <text evidence="1">The sequence shown here is derived from an EMBL/GenBank/DDBJ whole genome shotgun (WGS) entry which is preliminary data.</text>
</comment>
<proteinExistence type="predicted"/>
<accession>L9Z580</accession>
<keyword evidence="2" id="KW-1185">Reference proteome</keyword>
<name>L9Z580_9EURY</name>
<organism evidence="1 2">
    <name type="scientific">Natrinema gari JCM 14663</name>
    <dbReference type="NCBI Taxonomy" id="1230459"/>
    <lineage>
        <taxon>Archaea</taxon>
        <taxon>Methanobacteriati</taxon>
        <taxon>Methanobacteriota</taxon>
        <taxon>Stenosarchaea group</taxon>
        <taxon>Halobacteria</taxon>
        <taxon>Halobacteriales</taxon>
        <taxon>Natrialbaceae</taxon>
        <taxon>Natrinema</taxon>
    </lineage>
</organism>
<dbReference type="AlphaFoldDB" id="L9Z580"/>
<protein>
    <submittedName>
        <fullName evidence="1">Uncharacterized protein</fullName>
    </submittedName>
</protein>
<evidence type="ECO:0000313" key="2">
    <source>
        <dbReference type="Proteomes" id="UP000011592"/>
    </source>
</evidence>
<gene>
    <name evidence="1" type="ORF">C486_06488</name>
</gene>
<evidence type="ECO:0000313" key="1">
    <source>
        <dbReference type="EMBL" id="ELY81645.1"/>
    </source>
</evidence>
<dbReference type="EMBL" id="AOIJ01000041">
    <property type="protein sequence ID" value="ELY81645.1"/>
    <property type="molecule type" value="Genomic_DNA"/>
</dbReference>
<sequence>MLSLGRINFGIAAVDRCWVDDGVRTPVSLLEFAYGVADRNPSRLGSFAGCR</sequence>
<dbReference type="Proteomes" id="UP000011592">
    <property type="component" value="Unassembled WGS sequence"/>
</dbReference>
<reference evidence="1 2" key="1">
    <citation type="journal article" date="2014" name="PLoS Genet.">
        <title>Phylogenetically driven sequencing of extremely halophilic archaea reveals strategies for static and dynamic osmo-response.</title>
        <authorList>
            <person name="Becker E.A."/>
            <person name="Seitzer P.M."/>
            <person name="Tritt A."/>
            <person name="Larsen D."/>
            <person name="Krusor M."/>
            <person name="Yao A.I."/>
            <person name="Wu D."/>
            <person name="Madern D."/>
            <person name="Eisen J.A."/>
            <person name="Darling A.E."/>
            <person name="Facciotti M.T."/>
        </authorList>
    </citation>
    <scope>NUCLEOTIDE SEQUENCE [LARGE SCALE GENOMIC DNA]</scope>
    <source>
        <strain evidence="1 2">JCM 14663</strain>
    </source>
</reference>
<dbReference type="PATRIC" id="fig|1230459.4.peg.1303"/>